<dbReference type="SUPFAM" id="SSF158446">
    <property type="entry name" value="IVS-encoded protein-like"/>
    <property type="match status" value="1"/>
</dbReference>
<dbReference type="EMBL" id="JABEVQ010000006">
    <property type="protein sequence ID" value="NWN92307.1"/>
    <property type="molecule type" value="Genomic_DNA"/>
</dbReference>
<dbReference type="CDD" id="cd16376">
    <property type="entry name" value="Avd_like"/>
    <property type="match status" value="1"/>
</dbReference>
<comment type="caution">
    <text evidence="1">The sequence shown here is derived from an EMBL/GenBank/DDBJ whole genome shotgun (WGS) entry which is preliminary data.</text>
</comment>
<dbReference type="InterPro" id="IPR036583">
    <property type="entry name" value="23S_rRNA_IVS_sf"/>
</dbReference>
<keyword evidence="2" id="KW-1185">Reference proteome</keyword>
<dbReference type="Pfam" id="PF05635">
    <property type="entry name" value="23S_rRNA_IVP"/>
    <property type="match status" value="1"/>
</dbReference>
<accession>A0A851HTG0</accession>
<reference evidence="1 2" key="1">
    <citation type="submission" date="2020-03" db="EMBL/GenBank/DDBJ databases">
        <title>Metagenomic, metatranscriptomic, and metabolomic analyses revealed the key microbes and metabolic features during the fermentation of ganjang, Korean traditional soy sauce.</title>
        <authorList>
            <person name="Chun B.H."/>
            <person name="Jeon C.O."/>
        </authorList>
    </citation>
    <scope>NUCLEOTIDE SEQUENCE [LARGE SCALE GENOMIC DNA]</scope>
    <source>
        <strain evidence="1 2">KG14</strain>
    </source>
</reference>
<proteinExistence type="predicted"/>
<dbReference type="InterPro" id="IPR012657">
    <property type="entry name" value="23S_rRNA-intervening_sequence"/>
</dbReference>
<gene>
    <name evidence="1" type="ORF">HLV39_12475</name>
</gene>
<dbReference type="NCBIfam" id="TIGR02436">
    <property type="entry name" value="four helix bundle protein"/>
    <property type="match status" value="1"/>
</dbReference>
<dbReference type="Gene3D" id="1.20.1440.60">
    <property type="entry name" value="23S rRNA-intervening sequence"/>
    <property type="match status" value="1"/>
</dbReference>
<dbReference type="Proteomes" id="UP000536442">
    <property type="component" value="Unassembled WGS sequence"/>
</dbReference>
<evidence type="ECO:0000313" key="2">
    <source>
        <dbReference type="Proteomes" id="UP000536442"/>
    </source>
</evidence>
<evidence type="ECO:0000313" key="1">
    <source>
        <dbReference type="EMBL" id="NWN92307.1"/>
    </source>
</evidence>
<sequence length="129" mass="15021">MDSVSKDSKEYESLKLYAKSRALLLKVYPTFRNFPRIEHRQLCNTIKNSFEVLLNQIAIAKHVTAVRTRMDACKKAAASLQDLTTWYYVSVEMRYISRGHYEEVDQRLTELKKILAGFMKSIGSSRRKP</sequence>
<dbReference type="AlphaFoldDB" id="A0A851HTG0"/>
<name>A0A851HTG0_9GAMM</name>
<dbReference type="InterPro" id="IPR055360">
    <property type="entry name" value="bAvd"/>
</dbReference>
<protein>
    <submittedName>
        <fullName evidence="1">Four helix bundle protein</fullName>
    </submittedName>
</protein>
<organism evidence="1 2">
    <name type="scientific">Marinobacter adhaerens</name>
    <dbReference type="NCBI Taxonomy" id="1033846"/>
    <lineage>
        <taxon>Bacteria</taxon>
        <taxon>Pseudomonadati</taxon>
        <taxon>Pseudomonadota</taxon>
        <taxon>Gammaproteobacteria</taxon>
        <taxon>Pseudomonadales</taxon>
        <taxon>Marinobacteraceae</taxon>
        <taxon>Marinobacter</taxon>
    </lineage>
</organism>